<dbReference type="SUPFAM" id="SSF46626">
    <property type="entry name" value="Cytochrome c"/>
    <property type="match status" value="1"/>
</dbReference>
<protein>
    <recommendedName>
        <fullName evidence="2">Urate oxidase N-terminal domain-containing protein</fullName>
    </recommendedName>
</protein>
<evidence type="ECO:0000313" key="4">
    <source>
        <dbReference type="Proteomes" id="UP000637267"/>
    </source>
</evidence>
<keyword evidence="1" id="KW-0812">Transmembrane</keyword>
<dbReference type="Pfam" id="PF06181">
    <property type="entry name" value="Urate_ox_N"/>
    <property type="match status" value="1"/>
</dbReference>
<proteinExistence type="predicted"/>
<feature type="transmembrane region" description="Helical" evidence="1">
    <location>
        <begin position="12"/>
        <end position="34"/>
    </location>
</feature>
<keyword evidence="4" id="KW-1185">Reference proteome</keyword>
<gene>
    <name evidence="3" type="ORF">GCM10010970_40820</name>
</gene>
<comment type="caution">
    <text evidence="3">The sequence shown here is derived from an EMBL/GenBank/DDBJ whole genome shotgun (WGS) entry which is preliminary data.</text>
</comment>
<sequence length="396" mass="43980">MDASYVIECASMLLRWMHVIFAIAWVGSSFYFIWLDNSLKAPVDPVLIEKGVGGELWAVHGGGFYNPQKYLLAPRQLPDELHWFKWESYSTWLSGFFLMGALYYSQAGVYMIDANSAIQTPGAAVLTGMATLVTGWLVYDGLCRLLFNRSPLLFGAIYYGFVVITGFVLCHLLSGRAAFLHVGAMIATTMSANVFFWIIPGQKKMVAAMRAGQTPEPVHGKRGKQRSVHNNYLVLPVIFCMLSNHYAFIYSGPQPGLTLAVLLLAAALTRHFFNLRHKGIYRWQYPAAGLILLLAVFITHAPKAQPTTAQSARTTTLVDIRPIIADRCMACHSEKPTRMPSAPNGIKFDTDDAVRANAPKIFQQVVQMKAMPLGNLTGMTDAERAQFAQWFKDGAR</sequence>
<accession>A0ABQ2PFP8</accession>
<feature type="transmembrane region" description="Helical" evidence="1">
    <location>
        <begin position="151"/>
        <end position="174"/>
    </location>
</feature>
<feature type="transmembrane region" description="Helical" evidence="1">
    <location>
        <begin position="256"/>
        <end position="273"/>
    </location>
</feature>
<name>A0ABQ2PFP8_9NEIS</name>
<evidence type="ECO:0000256" key="1">
    <source>
        <dbReference type="SAM" id="Phobius"/>
    </source>
</evidence>
<keyword evidence="1" id="KW-0472">Membrane</keyword>
<dbReference type="RefSeq" id="WP_188707069.1">
    <property type="nucleotide sequence ID" value="NZ_BMLX01000009.1"/>
</dbReference>
<dbReference type="InterPro" id="IPR010389">
    <property type="entry name" value="Urate_ox_N"/>
</dbReference>
<feature type="transmembrane region" description="Helical" evidence="1">
    <location>
        <begin position="118"/>
        <end position="139"/>
    </location>
</feature>
<organism evidence="3 4">
    <name type="scientific">Silvimonas iriomotensis</name>
    <dbReference type="NCBI Taxonomy" id="449662"/>
    <lineage>
        <taxon>Bacteria</taxon>
        <taxon>Pseudomonadati</taxon>
        <taxon>Pseudomonadota</taxon>
        <taxon>Betaproteobacteria</taxon>
        <taxon>Neisseriales</taxon>
        <taxon>Chitinibacteraceae</taxon>
        <taxon>Silvimonas</taxon>
    </lineage>
</organism>
<evidence type="ECO:0000313" key="3">
    <source>
        <dbReference type="EMBL" id="GGP24082.1"/>
    </source>
</evidence>
<feature type="transmembrane region" description="Helical" evidence="1">
    <location>
        <begin position="285"/>
        <end position="302"/>
    </location>
</feature>
<reference evidence="4" key="1">
    <citation type="journal article" date="2019" name="Int. J. Syst. Evol. Microbiol.">
        <title>The Global Catalogue of Microorganisms (GCM) 10K type strain sequencing project: providing services to taxonomists for standard genome sequencing and annotation.</title>
        <authorList>
            <consortium name="The Broad Institute Genomics Platform"/>
            <consortium name="The Broad Institute Genome Sequencing Center for Infectious Disease"/>
            <person name="Wu L."/>
            <person name="Ma J."/>
        </authorList>
    </citation>
    <scope>NUCLEOTIDE SEQUENCE [LARGE SCALE GENOMIC DNA]</scope>
    <source>
        <strain evidence="4">CGMCC 1.8859</strain>
    </source>
</reference>
<feature type="transmembrane region" description="Helical" evidence="1">
    <location>
        <begin position="231"/>
        <end position="250"/>
    </location>
</feature>
<keyword evidence="1" id="KW-1133">Transmembrane helix</keyword>
<feature type="transmembrane region" description="Helical" evidence="1">
    <location>
        <begin position="180"/>
        <end position="199"/>
    </location>
</feature>
<dbReference type="Proteomes" id="UP000637267">
    <property type="component" value="Unassembled WGS sequence"/>
</dbReference>
<dbReference type="EMBL" id="BMLX01000009">
    <property type="protein sequence ID" value="GGP24082.1"/>
    <property type="molecule type" value="Genomic_DNA"/>
</dbReference>
<evidence type="ECO:0000259" key="2">
    <source>
        <dbReference type="Pfam" id="PF06181"/>
    </source>
</evidence>
<dbReference type="InterPro" id="IPR036909">
    <property type="entry name" value="Cyt_c-like_dom_sf"/>
</dbReference>
<feature type="domain" description="Urate oxidase N-terminal" evidence="2">
    <location>
        <begin position="5"/>
        <end position="299"/>
    </location>
</feature>